<dbReference type="Proteomes" id="UP000076882">
    <property type="component" value="Unassembled WGS sequence"/>
</dbReference>
<dbReference type="SUPFAM" id="SSF53756">
    <property type="entry name" value="UDP-Glycosyltransferase/glycogen phosphorylase"/>
    <property type="match status" value="1"/>
</dbReference>
<evidence type="ECO:0000256" key="3">
    <source>
        <dbReference type="ARBA" id="ARBA00010281"/>
    </source>
</evidence>
<comment type="pathway">
    <text evidence="7">Glycan biosynthesis; glycogen biosynthesis.</text>
</comment>
<accession>A0A165S315</accession>
<evidence type="ECO:0000256" key="6">
    <source>
        <dbReference type="ARBA" id="ARBA00023056"/>
    </source>
</evidence>
<name>A0A165S315_LACPN</name>
<proteinExistence type="inferred from homology"/>
<comment type="caution">
    <text evidence="10">The sequence shown here is derived from an EMBL/GenBank/DDBJ whole genome shotgun (WGS) entry which is preliminary data.</text>
</comment>
<gene>
    <name evidence="7" type="primary">glgA</name>
    <name evidence="10" type="ORF">Lp19_0921</name>
</gene>
<dbReference type="PATRIC" id="fig|1590.144.peg.22"/>
<dbReference type="PANTHER" id="PTHR45825:SF11">
    <property type="entry name" value="ALPHA AMYLASE DOMAIN-CONTAINING PROTEIN"/>
    <property type="match status" value="1"/>
</dbReference>
<evidence type="ECO:0000313" key="10">
    <source>
        <dbReference type="EMBL" id="KZU96945.1"/>
    </source>
</evidence>
<dbReference type="InterPro" id="IPR011835">
    <property type="entry name" value="GS/SS"/>
</dbReference>
<feature type="domain" description="Starch synthase catalytic" evidence="9">
    <location>
        <begin position="3"/>
        <end position="238"/>
    </location>
</feature>
<dbReference type="Pfam" id="PF00534">
    <property type="entry name" value="Glycos_transf_1"/>
    <property type="match status" value="1"/>
</dbReference>
<evidence type="ECO:0000313" key="11">
    <source>
        <dbReference type="Proteomes" id="UP000076882"/>
    </source>
</evidence>
<keyword evidence="4 7" id="KW-0328">Glycosyltransferase</keyword>
<dbReference type="EC" id="2.4.1.21" evidence="7"/>
<dbReference type="EMBL" id="LUXM01000018">
    <property type="protein sequence ID" value="KZU96945.1"/>
    <property type="molecule type" value="Genomic_DNA"/>
</dbReference>
<dbReference type="InterPro" id="IPR001296">
    <property type="entry name" value="Glyco_trans_1"/>
</dbReference>
<evidence type="ECO:0000259" key="8">
    <source>
        <dbReference type="Pfam" id="PF00534"/>
    </source>
</evidence>
<dbReference type="GO" id="GO:0004373">
    <property type="term" value="F:alpha-1,4-glucan glucosyltransferase (UDP-glucose donor) activity"/>
    <property type="evidence" value="ECO:0007669"/>
    <property type="project" value="InterPro"/>
</dbReference>
<dbReference type="RefSeq" id="WP_044428559.1">
    <property type="nucleotide sequence ID" value="NZ_CAXLKQ010000007.1"/>
</dbReference>
<dbReference type="NCBIfam" id="NF001898">
    <property type="entry name" value="PRK00654.1-1"/>
    <property type="match status" value="1"/>
</dbReference>
<dbReference type="GO" id="GO:0005978">
    <property type="term" value="P:glycogen biosynthetic process"/>
    <property type="evidence" value="ECO:0007669"/>
    <property type="project" value="UniProtKB-UniRule"/>
</dbReference>
<protein>
    <recommendedName>
        <fullName evidence="7">Glycogen synthase</fullName>
        <ecNumber evidence="7">2.4.1.21</ecNumber>
    </recommendedName>
    <alternativeName>
        <fullName evidence="7">Starch [bacterial glycogen] synthase</fullName>
    </alternativeName>
</protein>
<dbReference type="NCBIfam" id="TIGR02095">
    <property type="entry name" value="glgA"/>
    <property type="match status" value="1"/>
</dbReference>
<evidence type="ECO:0000256" key="7">
    <source>
        <dbReference type="HAMAP-Rule" id="MF_00484"/>
    </source>
</evidence>
<feature type="binding site" evidence="7">
    <location>
        <position position="16"/>
    </location>
    <ligand>
        <name>ADP-alpha-D-glucose</name>
        <dbReference type="ChEBI" id="CHEBI:57498"/>
    </ligand>
</feature>
<evidence type="ECO:0000256" key="5">
    <source>
        <dbReference type="ARBA" id="ARBA00022679"/>
    </source>
</evidence>
<feature type="domain" description="Glycosyl transferase family 1" evidence="8">
    <location>
        <begin position="291"/>
        <end position="431"/>
    </location>
</feature>
<dbReference type="KEGG" id="lpb:SH83_00105"/>
<dbReference type="Gene3D" id="3.40.50.2000">
    <property type="entry name" value="Glycogen Phosphorylase B"/>
    <property type="match status" value="2"/>
</dbReference>
<sequence>MTRVLFAAAEAAPFYKTGGLGDVSMALPRALQAEGIETRVVIPYYPHQMPTEYQQQLVPVTHFTVQVGEHAMYCGIKTLTVAHVQYYLIDNLDYFGREGLYGYWDDGERFAFFQMAVCEMMERIDYIPDILQLNDWHTAFIPVLLAEKYYWIEAYRDIKTVLTIHNLQFQGVYDPIILDSLFRIGTETYTEAGVAFYDQVNWLKGGINFADAVNTVSPTYAQEIQTPAFGERLDGVLRANRYKLSGILNGIDMQLYDPATDLALTANYSAKDLKPKRQNKRALQRRLGLPVKNVPVLAVVSRLTKQKGIDLLLDALNPFLQQQDVQLIVLGTGDPALERALRTYQSAYPQKVVAAIQFDTQLAQQIYAASDIFLMPSAFEPCGLSQMMAMHYGTLPIVHAVGGLRDTVIPYNRYTGQGTGFSFDDYQPAVLRKIMVLAVTLYRQHPLVWRQLQHQAMTCDFCWEHSAQQYRATYQKLMR</sequence>
<keyword evidence="5 7" id="KW-0808">Transferase</keyword>
<dbReference type="HAMAP" id="MF_00484">
    <property type="entry name" value="Glycogen_synth"/>
    <property type="match status" value="1"/>
</dbReference>
<comment type="function">
    <text evidence="2 7">Synthesizes alpha-1,4-glucan chains using ADP-glucose.</text>
</comment>
<evidence type="ECO:0000256" key="4">
    <source>
        <dbReference type="ARBA" id="ARBA00022676"/>
    </source>
</evidence>
<keyword evidence="6 7" id="KW-0320">Glycogen biosynthesis</keyword>
<dbReference type="InterPro" id="IPR013534">
    <property type="entry name" value="Starch_synth_cat_dom"/>
</dbReference>
<dbReference type="CDD" id="cd03791">
    <property type="entry name" value="GT5_Glycogen_synthase_DULL1-like"/>
    <property type="match status" value="1"/>
</dbReference>
<dbReference type="GO" id="GO:0009011">
    <property type="term" value="F:alpha-1,4-glucan glucosyltransferase (ADP-glucose donor) activity"/>
    <property type="evidence" value="ECO:0007669"/>
    <property type="project" value="UniProtKB-UniRule"/>
</dbReference>
<evidence type="ECO:0000256" key="2">
    <source>
        <dbReference type="ARBA" id="ARBA00002764"/>
    </source>
</evidence>
<dbReference type="AlphaFoldDB" id="A0A165S315"/>
<dbReference type="PANTHER" id="PTHR45825">
    <property type="entry name" value="GRANULE-BOUND STARCH SYNTHASE 1, CHLOROPLASTIC/AMYLOPLASTIC"/>
    <property type="match status" value="1"/>
</dbReference>
<dbReference type="UniPathway" id="UPA00164"/>
<evidence type="ECO:0000259" key="9">
    <source>
        <dbReference type="Pfam" id="PF08323"/>
    </source>
</evidence>
<evidence type="ECO:0000256" key="1">
    <source>
        <dbReference type="ARBA" id="ARBA00001478"/>
    </source>
</evidence>
<comment type="catalytic activity">
    <reaction evidence="1 7">
        <text>[(1-&gt;4)-alpha-D-glucosyl](n) + ADP-alpha-D-glucose = [(1-&gt;4)-alpha-D-glucosyl](n+1) + ADP + H(+)</text>
        <dbReference type="Rhea" id="RHEA:18189"/>
        <dbReference type="Rhea" id="RHEA-COMP:9584"/>
        <dbReference type="Rhea" id="RHEA-COMP:9587"/>
        <dbReference type="ChEBI" id="CHEBI:15378"/>
        <dbReference type="ChEBI" id="CHEBI:15444"/>
        <dbReference type="ChEBI" id="CHEBI:57498"/>
        <dbReference type="ChEBI" id="CHEBI:456216"/>
        <dbReference type="EC" id="2.4.1.21"/>
    </reaction>
</comment>
<organism evidence="10 11">
    <name type="scientific">Lactiplantibacillus plantarum</name>
    <name type="common">Lactobacillus plantarum</name>
    <dbReference type="NCBI Taxonomy" id="1590"/>
    <lineage>
        <taxon>Bacteria</taxon>
        <taxon>Bacillati</taxon>
        <taxon>Bacillota</taxon>
        <taxon>Bacilli</taxon>
        <taxon>Lactobacillales</taxon>
        <taxon>Lactobacillaceae</taxon>
        <taxon>Lactiplantibacillus</taxon>
    </lineage>
</organism>
<dbReference type="Pfam" id="PF08323">
    <property type="entry name" value="Glyco_transf_5"/>
    <property type="match status" value="1"/>
</dbReference>
<reference evidence="10 11" key="1">
    <citation type="submission" date="2016-03" db="EMBL/GenBank/DDBJ databases">
        <title>Comparative genomics of 54 Lactobacillus plantarum strains reveals genomic uncoupling from niche constraints.</title>
        <authorList>
            <person name="Martino M.E."/>
        </authorList>
    </citation>
    <scope>NUCLEOTIDE SEQUENCE [LARGE SCALE GENOMIC DNA]</scope>
    <source>
        <strain evidence="10 11">19.1</strain>
    </source>
</reference>
<comment type="similarity">
    <text evidence="3 7">Belongs to the glycosyltransferase 1 family. Bacterial/plant glycogen synthase subfamily.</text>
</comment>